<dbReference type="OrthoDB" id="6437518at2759"/>
<gene>
    <name evidence="1" type="primary">TCB1_345</name>
    <name evidence="1" type="ORF">AVEN_171628_1</name>
</gene>
<evidence type="ECO:0000313" key="1">
    <source>
        <dbReference type="EMBL" id="GBM34580.1"/>
    </source>
</evidence>
<reference evidence="1 2" key="1">
    <citation type="journal article" date="2019" name="Sci. Rep.">
        <title>Orb-weaving spider Araneus ventricosus genome elucidates the spidroin gene catalogue.</title>
        <authorList>
            <person name="Kono N."/>
            <person name="Nakamura H."/>
            <person name="Ohtoshi R."/>
            <person name="Moran D.A.P."/>
            <person name="Shinohara A."/>
            <person name="Yoshida Y."/>
            <person name="Fujiwara M."/>
            <person name="Mori M."/>
            <person name="Tomita M."/>
            <person name="Arakawa K."/>
        </authorList>
    </citation>
    <scope>NUCLEOTIDE SEQUENCE [LARGE SCALE GENOMIC DNA]</scope>
</reference>
<dbReference type="PANTHER" id="PTHR47326:SF1">
    <property type="entry name" value="HTH PSQ-TYPE DOMAIN-CONTAINING PROTEIN"/>
    <property type="match status" value="1"/>
</dbReference>
<dbReference type="GO" id="GO:0003676">
    <property type="term" value="F:nucleic acid binding"/>
    <property type="evidence" value="ECO:0007669"/>
    <property type="project" value="InterPro"/>
</dbReference>
<dbReference type="AlphaFoldDB" id="A0A4Y2EZB6"/>
<comment type="caution">
    <text evidence="1">The sequence shown here is derived from an EMBL/GenBank/DDBJ whole genome shotgun (WGS) entry which is preliminary data.</text>
</comment>
<organism evidence="1 2">
    <name type="scientific">Araneus ventricosus</name>
    <name type="common">Orbweaver spider</name>
    <name type="synonym">Epeira ventricosa</name>
    <dbReference type="NCBI Taxonomy" id="182803"/>
    <lineage>
        <taxon>Eukaryota</taxon>
        <taxon>Metazoa</taxon>
        <taxon>Ecdysozoa</taxon>
        <taxon>Arthropoda</taxon>
        <taxon>Chelicerata</taxon>
        <taxon>Arachnida</taxon>
        <taxon>Araneae</taxon>
        <taxon>Araneomorphae</taxon>
        <taxon>Entelegynae</taxon>
        <taxon>Araneoidea</taxon>
        <taxon>Araneidae</taxon>
        <taxon>Araneus</taxon>
    </lineage>
</organism>
<keyword evidence="2" id="KW-1185">Reference proteome</keyword>
<dbReference type="PANTHER" id="PTHR47326">
    <property type="entry name" value="TRANSPOSABLE ELEMENT TC3 TRANSPOSASE-LIKE PROTEIN"/>
    <property type="match status" value="1"/>
</dbReference>
<proteinExistence type="predicted"/>
<dbReference type="Gene3D" id="3.30.420.10">
    <property type="entry name" value="Ribonuclease H-like superfamily/Ribonuclease H"/>
    <property type="match status" value="2"/>
</dbReference>
<accession>A0A4Y2EZB6</accession>
<dbReference type="EMBL" id="BGPR01000764">
    <property type="protein sequence ID" value="GBM34580.1"/>
    <property type="molecule type" value="Genomic_DNA"/>
</dbReference>
<dbReference type="InterPro" id="IPR036397">
    <property type="entry name" value="RNaseH_sf"/>
</dbReference>
<evidence type="ECO:0000313" key="2">
    <source>
        <dbReference type="Proteomes" id="UP000499080"/>
    </source>
</evidence>
<sequence length="253" mass="29744">MDWPPYSPDLTPCDYFLWGTLKDIVYPKHPATLDELESAICVACESISVETLRNVMVNFILRLRHLCCANGEHFENIVIFTHTHPTDRVPFRRRVRGYAVVLCRLQAAGLNGRGPVKKPIISTKNRKAYVEWPETQKDMTKKEWEDVFAFITPKDMFFGTDEIQWIPCPQGTRFDPKYQIPTMKHGGGNLMVWECVSCLGMRPLRRIQGIMDKCQYEDILENTMRPYERNFHGRYFIFQQDNDPKHRFKHIQN</sequence>
<name>A0A4Y2EZB6_ARAVE</name>
<protein>
    <submittedName>
        <fullName evidence="1">Transposable element Tcb1 transposase</fullName>
    </submittedName>
</protein>
<dbReference type="Proteomes" id="UP000499080">
    <property type="component" value="Unassembled WGS sequence"/>
</dbReference>